<dbReference type="Pfam" id="PF24883">
    <property type="entry name" value="NPHP3_N"/>
    <property type="match status" value="1"/>
</dbReference>
<comment type="caution">
    <text evidence="3">The sequence shown here is derived from an EMBL/GenBank/DDBJ whole genome shotgun (WGS) entry which is preliminary data.</text>
</comment>
<keyword evidence="1" id="KW-0677">Repeat</keyword>
<dbReference type="Proteomes" id="UP000803844">
    <property type="component" value="Unassembled WGS sequence"/>
</dbReference>
<evidence type="ECO:0000256" key="1">
    <source>
        <dbReference type="ARBA" id="ARBA00022737"/>
    </source>
</evidence>
<dbReference type="InterPro" id="IPR056884">
    <property type="entry name" value="NPHP3-like_N"/>
</dbReference>
<evidence type="ECO:0000313" key="3">
    <source>
        <dbReference type="EMBL" id="KAF3764065.1"/>
    </source>
</evidence>
<sequence length="275" mass="31946">MVATLPKTGFQYVNSHKKGSKKVFYFLFDSHDLRFNSLRATLRTCISQLAYQGLGRRSDQISRIASYMLALQAWTDEHLLMYWRHFQHHTDDIYITASLDECDGWKRKLLSFLRILFALRESRSKTIITTTADSDEQLSLELATIQPSDVYKEERLNSDFLVSATDNEDIRFQLSKLLHENSRLASNQAVAEVVRDVLNAYGQDDDQRHIKEQWLSTSRHFPAHWFEEHLSRLSTTGEGDCVFPLVLRAIPKEWREWARPLLSCVPVICTRYTGG</sequence>
<feature type="domain" description="Nephrocystin 3-like N-terminal" evidence="2">
    <location>
        <begin position="15"/>
        <end position="129"/>
    </location>
</feature>
<evidence type="ECO:0000313" key="4">
    <source>
        <dbReference type="Proteomes" id="UP000803844"/>
    </source>
</evidence>
<organism evidence="3 4">
    <name type="scientific">Cryphonectria parasitica (strain ATCC 38755 / EP155)</name>
    <dbReference type="NCBI Taxonomy" id="660469"/>
    <lineage>
        <taxon>Eukaryota</taxon>
        <taxon>Fungi</taxon>
        <taxon>Dikarya</taxon>
        <taxon>Ascomycota</taxon>
        <taxon>Pezizomycotina</taxon>
        <taxon>Sordariomycetes</taxon>
        <taxon>Sordariomycetidae</taxon>
        <taxon>Diaporthales</taxon>
        <taxon>Cryphonectriaceae</taxon>
        <taxon>Cryphonectria-Endothia species complex</taxon>
        <taxon>Cryphonectria</taxon>
    </lineage>
</organism>
<dbReference type="RefSeq" id="XP_040775026.1">
    <property type="nucleotide sequence ID" value="XM_040920518.1"/>
</dbReference>
<name>A0A9P4Y0C2_CRYP1</name>
<proteinExistence type="predicted"/>
<gene>
    <name evidence="3" type="ORF">M406DRAFT_330421</name>
</gene>
<dbReference type="GeneID" id="63837647"/>
<protein>
    <recommendedName>
        <fullName evidence="2">Nephrocystin 3-like N-terminal domain-containing protein</fullName>
    </recommendedName>
</protein>
<keyword evidence="4" id="KW-1185">Reference proteome</keyword>
<dbReference type="EMBL" id="MU032348">
    <property type="protein sequence ID" value="KAF3764065.1"/>
    <property type="molecule type" value="Genomic_DNA"/>
</dbReference>
<evidence type="ECO:0000259" key="2">
    <source>
        <dbReference type="Pfam" id="PF24883"/>
    </source>
</evidence>
<accession>A0A9P4Y0C2</accession>
<dbReference type="AlphaFoldDB" id="A0A9P4Y0C2"/>
<reference evidence="3" key="1">
    <citation type="journal article" date="2020" name="Phytopathology">
        <title>Genome sequence of the chestnut blight fungus Cryphonectria parasitica EP155: A fundamental resource for an archetypical invasive plant pathogen.</title>
        <authorList>
            <person name="Crouch J.A."/>
            <person name="Dawe A."/>
            <person name="Aerts A."/>
            <person name="Barry K."/>
            <person name="Churchill A.C.L."/>
            <person name="Grimwood J."/>
            <person name="Hillman B."/>
            <person name="Milgroom M.G."/>
            <person name="Pangilinan J."/>
            <person name="Smith M."/>
            <person name="Salamov A."/>
            <person name="Schmutz J."/>
            <person name="Yadav J."/>
            <person name="Grigoriev I.V."/>
            <person name="Nuss D."/>
        </authorList>
    </citation>
    <scope>NUCLEOTIDE SEQUENCE</scope>
    <source>
        <strain evidence="3">EP155</strain>
    </source>
</reference>